<dbReference type="EMBL" id="JAYGHT010000083">
    <property type="protein sequence ID" value="MEA5520544.1"/>
    <property type="molecule type" value="Genomic_DNA"/>
</dbReference>
<dbReference type="RefSeq" id="WP_323276309.1">
    <property type="nucleotide sequence ID" value="NZ_JAYGHT010000083.1"/>
</dbReference>
<evidence type="ECO:0000313" key="3">
    <source>
        <dbReference type="EMBL" id="MEA5520544.1"/>
    </source>
</evidence>
<dbReference type="Proteomes" id="UP001301728">
    <property type="component" value="Unassembled WGS sequence"/>
</dbReference>
<reference evidence="3 4" key="1">
    <citation type="submission" date="2023-12" db="EMBL/GenBank/DDBJ databases">
        <title>Baltic Sea Cyanobacteria.</title>
        <authorList>
            <person name="Delbaje E."/>
            <person name="Fewer D.P."/>
            <person name="Shishido T.K."/>
        </authorList>
    </citation>
    <scope>NUCLEOTIDE SEQUENCE [LARGE SCALE GENOMIC DNA]</scope>
    <source>
        <strain evidence="3 4">CCNP 1315</strain>
    </source>
</reference>
<name>A0ABU5U073_9CYAN</name>
<protein>
    <submittedName>
        <fullName evidence="3">Uncharacterized protein</fullName>
    </submittedName>
</protein>
<gene>
    <name evidence="3" type="ORF">VB854_16470</name>
</gene>
<proteinExistence type="predicted"/>
<feature type="signal peptide" evidence="2">
    <location>
        <begin position="1"/>
        <end position="22"/>
    </location>
</feature>
<feature type="region of interest" description="Disordered" evidence="1">
    <location>
        <begin position="20"/>
        <end position="40"/>
    </location>
</feature>
<feature type="region of interest" description="Disordered" evidence="1">
    <location>
        <begin position="64"/>
        <end position="88"/>
    </location>
</feature>
<evidence type="ECO:0000313" key="4">
    <source>
        <dbReference type="Proteomes" id="UP001301728"/>
    </source>
</evidence>
<evidence type="ECO:0000256" key="1">
    <source>
        <dbReference type="SAM" id="MobiDB-lite"/>
    </source>
</evidence>
<keyword evidence="4" id="KW-1185">Reference proteome</keyword>
<sequence>MKRILAIATLLLATSSAIPAVASPPPGTPTLRTSENPVETEGVLIADSRDDAWRRYRDDRHRELDRQVNNEMNKPHNSRLSQKQKEQVIRDAHKELDKQLDREEKEWKKRYNDSNDRNDRFNRRYDGRNDRNRDSRYDDRRNDRNRDSRYDDRRNDRTQNDQYYQVDPQNPYEQYRRRVVY</sequence>
<organism evidence="3 4">
    <name type="scientific">Limnoraphis robusta CCNP1315</name>
    <dbReference type="NCBI Taxonomy" id="3110306"/>
    <lineage>
        <taxon>Bacteria</taxon>
        <taxon>Bacillati</taxon>
        <taxon>Cyanobacteriota</taxon>
        <taxon>Cyanophyceae</taxon>
        <taxon>Oscillatoriophycideae</taxon>
        <taxon>Oscillatoriales</taxon>
        <taxon>Sirenicapillariaceae</taxon>
        <taxon>Limnoraphis</taxon>
    </lineage>
</organism>
<comment type="caution">
    <text evidence="3">The sequence shown here is derived from an EMBL/GenBank/DDBJ whole genome shotgun (WGS) entry which is preliminary data.</text>
</comment>
<feature type="compositionally biased region" description="Basic and acidic residues" evidence="1">
    <location>
        <begin position="112"/>
        <end position="159"/>
    </location>
</feature>
<evidence type="ECO:0000256" key="2">
    <source>
        <dbReference type="SAM" id="SignalP"/>
    </source>
</evidence>
<feature type="chain" id="PRO_5047376952" evidence="2">
    <location>
        <begin position="23"/>
        <end position="181"/>
    </location>
</feature>
<feature type="region of interest" description="Disordered" evidence="1">
    <location>
        <begin position="112"/>
        <end position="173"/>
    </location>
</feature>
<keyword evidence="2" id="KW-0732">Signal</keyword>
<accession>A0ABU5U073</accession>